<dbReference type="SMART" id="SM00640">
    <property type="entry name" value="Glyco_32"/>
    <property type="match status" value="1"/>
</dbReference>
<evidence type="ECO:0000259" key="6">
    <source>
        <dbReference type="Pfam" id="PF00251"/>
    </source>
</evidence>
<dbReference type="InParanoid" id="A0A316Z0Q1"/>
<dbReference type="PANTHER" id="PTHR42800:SF2">
    <property type="entry name" value="INVERTASE-RELATED"/>
    <property type="match status" value="1"/>
</dbReference>
<gene>
    <name evidence="8" type="ORF">FA10DRAFT_274011</name>
</gene>
<dbReference type="SUPFAM" id="SSF49899">
    <property type="entry name" value="Concanavalin A-like lectins/glucanases"/>
    <property type="match status" value="1"/>
</dbReference>
<evidence type="ECO:0000256" key="2">
    <source>
        <dbReference type="ARBA" id="ARBA00022801"/>
    </source>
</evidence>
<dbReference type="STRING" id="215250.A0A316Z0Q1"/>
<keyword evidence="2 4" id="KW-0378">Hydrolase</keyword>
<dbReference type="Gene3D" id="2.115.10.20">
    <property type="entry name" value="Glycosyl hydrolase domain, family 43"/>
    <property type="match status" value="1"/>
</dbReference>
<dbReference type="Gene3D" id="2.60.120.560">
    <property type="entry name" value="Exo-inulinase, domain 1"/>
    <property type="match status" value="1"/>
</dbReference>
<proteinExistence type="inferred from homology"/>
<dbReference type="Pfam" id="PF08244">
    <property type="entry name" value="Glyco_hydro_32C"/>
    <property type="match status" value="1"/>
</dbReference>
<dbReference type="PANTHER" id="PTHR42800">
    <property type="entry name" value="EXOINULINASE INUD (AFU_ORTHOLOGUE AFUA_5G00480)"/>
    <property type="match status" value="1"/>
</dbReference>
<dbReference type="InterPro" id="IPR013320">
    <property type="entry name" value="ConA-like_dom_sf"/>
</dbReference>
<evidence type="ECO:0000256" key="4">
    <source>
        <dbReference type="RuleBase" id="RU362110"/>
    </source>
</evidence>
<dbReference type="GO" id="GO:0004575">
    <property type="term" value="F:sucrose alpha-glucosidase activity"/>
    <property type="evidence" value="ECO:0007669"/>
    <property type="project" value="TreeGrafter"/>
</dbReference>
<sequence length="570" mass="62581">MSVQSVPVRGGPRGRKPHAKLCRERGGGDMHWRKDACSSLDLNATSAKCTTSNGDAPSSFQPPLYTESARPQLHFSPTSGFMNDPNGLVYSNGTWHMYYQYNPNATVAGNQHWGHATSKDLFTWQQHLPAIAPENEGEGIFSGSAVLDVNNTSGFFDDNVPADSRFVAIYTLNTPAEQNQNIAYSTDGQHYTKYSGNPVISLNTTQFRDPKVFFDDATQQWVMTVAHPQSYEVGFYASKDLRTWNELSRFGPHGVLGFQYECPDLVQVPVKGGERDGQLAWVLVVSINPGAPLGGSFVQYFVGDWNGTAFRPDNGAAQIADFGKDWYAAQTFYNAPQGRTVGLAWASNWQYTNVAPTSPWRSVQSLPRDMTLRWTNMNPLQKGYVLALEPSPEILSLPSTPLLNTTKAENTTVVLRGDGAFDVRATVTANVSSTNFPSLEFVISSSHGSTAEKVKIGAQIGQPTMIYVDRRTAGRTWADENVFFTDRLSGQLTPSTQNSSSALTTFDLRLIIDRSISELFVDGGLVSSTILHFWDDKAQPAQLDVGTHGGVKLDFISVSHVRSTWPDCSS</sequence>
<reference evidence="8 9" key="1">
    <citation type="journal article" date="2018" name="Mol. Biol. Evol.">
        <title>Broad Genomic Sampling Reveals a Smut Pathogenic Ancestry of the Fungal Clade Ustilaginomycotina.</title>
        <authorList>
            <person name="Kijpornyongpan T."/>
            <person name="Mondo S.J."/>
            <person name="Barry K."/>
            <person name="Sandor L."/>
            <person name="Lee J."/>
            <person name="Lipzen A."/>
            <person name="Pangilinan J."/>
            <person name="LaButti K."/>
            <person name="Hainaut M."/>
            <person name="Henrissat B."/>
            <person name="Grigoriev I.V."/>
            <person name="Spatafora J.W."/>
            <person name="Aime M.C."/>
        </authorList>
    </citation>
    <scope>NUCLEOTIDE SEQUENCE [LARGE SCALE GENOMIC DNA]</scope>
    <source>
        <strain evidence="8 9">MCA 4198</strain>
    </source>
</reference>
<dbReference type="InterPro" id="IPR018053">
    <property type="entry name" value="Glyco_hydro_32_AS"/>
</dbReference>
<evidence type="ECO:0000313" key="8">
    <source>
        <dbReference type="EMBL" id="PWN93685.1"/>
    </source>
</evidence>
<evidence type="ECO:0000259" key="7">
    <source>
        <dbReference type="Pfam" id="PF08244"/>
    </source>
</evidence>
<dbReference type="OrthoDB" id="202537at2759"/>
<organism evidence="8 9">
    <name type="scientific">Acaromyces ingoldii</name>
    <dbReference type="NCBI Taxonomy" id="215250"/>
    <lineage>
        <taxon>Eukaryota</taxon>
        <taxon>Fungi</taxon>
        <taxon>Dikarya</taxon>
        <taxon>Basidiomycota</taxon>
        <taxon>Ustilaginomycotina</taxon>
        <taxon>Exobasidiomycetes</taxon>
        <taxon>Exobasidiales</taxon>
        <taxon>Cryptobasidiaceae</taxon>
        <taxon>Acaromyces</taxon>
    </lineage>
</organism>
<evidence type="ECO:0000256" key="3">
    <source>
        <dbReference type="ARBA" id="ARBA00023295"/>
    </source>
</evidence>
<dbReference type="Proteomes" id="UP000245768">
    <property type="component" value="Unassembled WGS sequence"/>
</dbReference>
<evidence type="ECO:0000256" key="1">
    <source>
        <dbReference type="ARBA" id="ARBA00009902"/>
    </source>
</evidence>
<feature type="region of interest" description="Disordered" evidence="5">
    <location>
        <begin position="1"/>
        <end position="28"/>
    </location>
</feature>
<dbReference type="InterPro" id="IPR013189">
    <property type="entry name" value="Glyco_hydro_32_C"/>
</dbReference>
<dbReference type="CDD" id="cd18622">
    <property type="entry name" value="GH32_Inu-like"/>
    <property type="match status" value="1"/>
</dbReference>
<dbReference type="FunCoup" id="A0A316Z0Q1">
    <property type="interactions" value="94"/>
</dbReference>
<feature type="domain" description="Glycosyl hydrolase family 32 C-terminal" evidence="7">
    <location>
        <begin position="418"/>
        <end position="533"/>
    </location>
</feature>
<dbReference type="InterPro" id="IPR023296">
    <property type="entry name" value="Glyco_hydro_beta-prop_sf"/>
</dbReference>
<dbReference type="PROSITE" id="PS00609">
    <property type="entry name" value="GLYCOSYL_HYDROL_F32"/>
    <property type="match status" value="1"/>
</dbReference>
<accession>A0A316Z0Q1</accession>
<dbReference type="InterPro" id="IPR001362">
    <property type="entry name" value="Glyco_hydro_32"/>
</dbReference>
<name>A0A316Z0Q1_9BASI</name>
<dbReference type="GO" id="GO:0000324">
    <property type="term" value="C:fungal-type vacuole"/>
    <property type="evidence" value="ECO:0007669"/>
    <property type="project" value="TreeGrafter"/>
</dbReference>
<dbReference type="Pfam" id="PF00251">
    <property type="entry name" value="Glyco_hydro_32N"/>
    <property type="match status" value="1"/>
</dbReference>
<dbReference type="GO" id="GO:0005987">
    <property type="term" value="P:sucrose catabolic process"/>
    <property type="evidence" value="ECO:0007669"/>
    <property type="project" value="TreeGrafter"/>
</dbReference>
<dbReference type="GeneID" id="37045110"/>
<dbReference type="EMBL" id="KZ819634">
    <property type="protein sequence ID" value="PWN93685.1"/>
    <property type="molecule type" value="Genomic_DNA"/>
</dbReference>
<dbReference type="RefSeq" id="XP_025380883.1">
    <property type="nucleotide sequence ID" value="XM_025523194.1"/>
</dbReference>
<dbReference type="AlphaFoldDB" id="A0A316Z0Q1"/>
<comment type="similarity">
    <text evidence="1 4">Belongs to the glycosyl hydrolase 32 family.</text>
</comment>
<keyword evidence="9" id="KW-1185">Reference proteome</keyword>
<protein>
    <submittedName>
        <fullName evidence="8">Uncharacterized protein</fullName>
    </submittedName>
</protein>
<keyword evidence="3 4" id="KW-0326">Glycosidase</keyword>
<dbReference type="InterPro" id="IPR013148">
    <property type="entry name" value="Glyco_hydro_32_N"/>
</dbReference>
<dbReference type="SUPFAM" id="SSF75005">
    <property type="entry name" value="Arabinanase/levansucrase/invertase"/>
    <property type="match status" value="1"/>
</dbReference>
<evidence type="ECO:0000313" key="9">
    <source>
        <dbReference type="Proteomes" id="UP000245768"/>
    </source>
</evidence>
<feature type="domain" description="Glycosyl hydrolase family 32 N-terminal" evidence="6">
    <location>
        <begin position="74"/>
        <end position="374"/>
    </location>
</feature>
<evidence type="ECO:0000256" key="5">
    <source>
        <dbReference type="SAM" id="MobiDB-lite"/>
    </source>
</evidence>
<dbReference type="FunFam" id="2.115.10.20:FF:000002">
    <property type="entry name" value="Invertase 2"/>
    <property type="match status" value="1"/>
</dbReference>